<gene>
    <name evidence="3" type="ORF">BGW38_007812</name>
</gene>
<organism evidence="3 4">
    <name type="scientific">Lunasporangiospora selenospora</name>
    <dbReference type="NCBI Taxonomy" id="979761"/>
    <lineage>
        <taxon>Eukaryota</taxon>
        <taxon>Fungi</taxon>
        <taxon>Fungi incertae sedis</taxon>
        <taxon>Mucoromycota</taxon>
        <taxon>Mortierellomycotina</taxon>
        <taxon>Mortierellomycetes</taxon>
        <taxon>Mortierellales</taxon>
        <taxon>Mortierellaceae</taxon>
        <taxon>Lunasporangiospora</taxon>
    </lineage>
</organism>
<dbReference type="InterPro" id="IPR018812">
    <property type="entry name" value="SAK_HAD"/>
</dbReference>
<dbReference type="Pfam" id="PF10307">
    <property type="entry name" value="HAD_SAK_1"/>
    <property type="match status" value="1"/>
</dbReference>
<proteinExistence type="predicted"/>
<evidence type="ECO:0000256" key="1">
    <source>
        <dbReference type="SAM" id="Coils"/>
    </source>
</evidence>
<evidence type="ECO:0000313" key="4">
    <source>
        <dbReference type="Proteomes" id="UP000780801"/>
    </source>
</evidence>
<feature type="domain" description="Swiss Army Knife RNA repair protein HAD" evidence="2">
    <location>
        <begin position="1"/>
        <end position="151"/>
    </location>
</feature>
<dbReference type="EMBL" id="JAABOA010005211">
    <property type="protein sequence ID" value="KAF9577161.1"/>
    <property type="molecule type" value="Genomic_DNA"/>
</dbReference>
<feature type="coiled-coil region" evidence="1">
    <location>
        <begin position="489"/>
        <end position="516"/>
    </location>
</feature>
<protein>
    <recommendedName>
        <fullName evidence="2">Swiss Army Knife RNA repair protein HAD domain-containing protein</fullName>
    </recommendedName>
</protein>
<name>A0A9P6FLY3_9FUNG</name>
<keyword evidence="4" id="KW-1185">Reference proteome</keyword>
<evidence type="ECO:0000259" key="2">
    <source>
        <dbReference type="Pfam" id="PF10307"/>
    </source>
</evidence>
<feature type="non-terminal residue" evidence="3">
    <location>
        <position position="1"/>
    </location>
</feature>
<dbReference type="Proteomes" id="UP000780801">
    <property type="component" value="Unassembled WGS sequence"/>
</dbReference>
<evidence type="ECO:0000313" key="3">
    <source>
        <dbReference type="EMBL" id="KAF9577161.1"/>
    </source>
</evidence>
<reference evidence="3" key="1">
    <citation type="journal article" date="2020" name="Fungal Divers.">
        <title>Resolving the Mortierellaceae phylogeny through synthesis of multi-gene phylogenetics and phylogenomics.</title>
        <authorList>
            <person name="Vandepol N."/>
            <person name="Liber J."/>
            <person name="Desiro A."/>
            <person name="Na H."/>
            <person name="Kennedy M."/>
            <person name="Barry K."/>
            <person name="Grigoriev I.V."/>
            <person name="Miller A.N."/>
            <person name="O'Donnell K."/>
            <person name="Stajich J.E."/>
            <person name="Bonito G."/>
        </authorList>
    </citation>
    <scope>NUCLEOTIDE SEQUENCE</scope>
    <source>
        <strain evidence="3">KOD1015</strain>
    </source>
</reference>
<keyword evidence="1" id="KW-0175">Coiled coil</keyword>
<sequence>VQSVRNSAESADCLTVLLTGRNAPVFGERLLRMVSAKGLAFDIIAAKPTTVAAIGDPAQHSPPEKYLKVHTFSTKLDFLYNILLEYPAVKSMHLWDDRPCQIAAFRQAGEEWLRNGMLREFDITTIKEPLIYMDPRLEIKLVLDMVSANNRQVEIEAHGGPFLVAGVGPLPRRRPDLEHLRLWDPVETYVPRKRSRIQVGKVVPYTGVKFSPAVQSFLRGLTHRGGESEGMKIEPPSGLGGKDLQRWVQPDDLHVALWSGKATAEYLEAVGGLGAPVFVELERIGEHKGRIWAIKVKDMEEDLLGTADGTEQLMIVAPDGQTFTSRGSFLAAWSCCSHSLNREFGTRSGLVQHSQDILVDVSTVRANNEPQPMEALNFARIGKMKPQRKDTPTYITLGYDRFNGAHATDARNITTWQSLVVANAQGESVPTRIILVGTLAEKSLIGQLRSATTTTTTTSATYTMNGTSDPDVCIDSLIQNLTYERRISAKLLRELTRNVQEEMERLSVENRITNEERIATIAQEVCNRSEALRVCSA</sequence>
<dbReference type="OrthoDB" id="5596992at2759"/>
<comment type="caution">
    <text evidence="3">The sequence shown here is derived from an EMBL/GenBank/DDBJ whole genome shotgun (WGS) entry which is preliminary data.</text>
</comment>
<dbReference type="AlphaFoldDB" id="A0A9P6FLY3"/>
<accession>A0A9P6FLY3</accession>